<comment type="caution">
    <text evidence="1">The sequence shown here is derived from an EMBL/GenBank/DDBJ whole genome shotgun (WGS) entry which is preliminary data.</text>
</comment>
<sequence length="69" mass="7642">MRNLTTREINHVSGGAYLGEDGKIHNDVPEWQQVLDIVKNAIYDFLNPIAKLFGFELTPPGFMVGAGKP</sequence>
<organism evidence="1 2">
    <name type="scientific">Mixta tenebrionis</name>
    <dbReference type="NCBI Taxonomy" id="2562439"/>
    <lineage>
        <taxon>Bacteria</taxon>
        <taxon>Pseudomonadati</taxon>
        <taxon>Pseudomonadota</taxon>
        <taxon>Gammaproteobacteria</taxon>
        <taxon>Enterobacterales</taxon>
        <taxon>Erwiniaceae</taxon>
        <taxon>Mixta</taxon>
    </lineage>
</organism>
<reference evidence="1 2" key="1">
    <citation type="submission" date="2019-06" db="EMBL/GenBank/DDBJ databases">
        <authorList>
            <person name="Yang Y."/>
        </authorList>
    </citation>
    <scope>NUCLEOTIDE SEQUENCE [LARGE SCALE GENOMIC DNA]</scope>
    <source>
        <strain evidence="1 2">BIT-26</strain>
    </source>
</reference>
<gene>
    <name evidence="1" type="ORF">FKM52_19070</name>
</gene>
<dbReference type="AlphaFoldDB" id="A0A506V2C7"/>
<proteinExistence type="predicted"/>
<dbReference type="OrthoDB" id="5822672at2"/>
<keyword evidence="2" id="KW-1185">Reference proteome</keyword>
<name>A0A506V2C7_9GAMM</name>
<accession>A0A506V2C7</accession>
<protein>
    <submittedName>
        <fullName evidence="1">Uncharacterized protein</fullName>
    </submittedName>
</protein>
<dbReference type="EMBL" id="VHQI01000015">
    <property type="protein sequence ID" value="TPW39817.1"/>
    <property type="molecule type" value="Genomic_DNA"/>
</dbReference>
<evidence type="ECO:0000313" key="2">
    <source>
        <dbReference type="Proteomes" id="UP000319523"/>
    </source>
</evidence>
<evidence type="ECO:0000313" key="1">
    <source>
        <dbReference type="EMBL" id="TPW39817.1"/>
    </source>
</evidence>
<dbReference type="RefSeq" id="WP_141177743.1">
    <property type="nucleotide sequence ID" value="NZ_JBHUFX010000028.1"/>
</dbReference>
<dbReference type="Proteomes" id="UP000319523">
    <property type="component" value="Unassembled WGS sequence"/>
</dbReference>